<dbReference type="Gene3D" id="3.20.20.80">
    <property type="entry name" value="Glycosidases"/>
    <property type="match status" value="1"/>
</dbReference>
<dbReference type="SMART" id="SM00458">
    <property type="entry name" value="RICIN"/>
    <property type="match status" value="1"/>
</dbReference>
<dbReference type="GO" id="GO:0043169">
    <property type="term" value="F:cation binding"/>
    <property type="evidence" value="ECO:0007669"/>
    <property type="project" value="InterPro"/>
</dbReference>
<evidence type="ECO:0000256" key="7">
    <source>
        <dbReference type="SAM" id="SignalP"/>
    </source>
</evidence>
<dbReference type="GO" id="GO:0005975">
    <property type="term" value="P:carbohydrate metabolic process"/>
    <property type="evidence" value="ECO:0007669"/>
    <property type="project" value="InterPro"/>
</dbReference>
<evidence type="ECO:0000256" key="3">
    <source>
        <dbReference type="ARBA" id="ARBA00023277"/>
    </source>
</evidence>
<evidence type="ECO:0000256" key="6">
    <source>
        <dbReference type="SAM" id="MobiDB-lite"/>
    </source>
</evidence>
<dbReference type="InterPro" id="IPR008964">
    <property type="entry name" value="Invasin/intimin_cell_adhesion"/>
</dbReference>
<dbReference type="SUPFAM" id="SSF51011">
    <property type="entry name" value="Glycosyl hydrolase domain"/>
    <property type="match status" value="1"/>
</dbReference>
<evidence type="ECO:0000256" key="1">
    <source>
        <dbReference type="ARBA" id="ARBA00008061"/>
    </source>
</evidence>
<dbReference type="PANTHER" id="PTHR43447">
    <property type="entry name" value="ALPHA-AMYLASE"/>
    <property type="match status" value="1"/>
</dbReference>
<dbReference type="CDD" id="cd11315">
    <property type="entry name" value="AmyAc_bac1_AmyA"/>
    <property type="match status" value="1"/>
</dbReference>
<dbReference type="InterPro" id="IPR006046">
    <property type="entry name" value="Alpha_amylase"/>
</dbReference>
<evidence type="ECO:0000256" key="4">
    <source>
        <dbReference type="ARBA" id="ARBA00023295"/>
    </source>
</evidence>
<name>W0FTE9_9BACT</name>
<dbReference type="AlphaFoldDB" id="W0FTE9"/>
<dbReference type="InterPro" id="IPR013780">
    <property type="entry name" value="Glyco_hydro_b"/>
</dbReference>
<evidence type="ECO:0000256" key="5">
    <source>
        <dbReference type="RuleBase" id="RU003615"/>
    </source>
</evidence>
<evidence type="ECO:0000259" key="9">
    <source>
        <dbReference type="SMART" id="SM00635"/>
    </source>
</evidence>
<accession>W0FTE9</accession>
<keyword evidence="4" id="KW-0326">Glycosidase</keyword>
<dbReference type="GO" id="GO:0004556">
    <property type="term" value="F:alpha-amylase activity"/>
    <property type="evidence" value="ECO:0007669"/>
    <property type="project" value="InterPro"/>
</dbReference>
<dbReference type="SMART" id="SM00642">
    <property type="entry name" value="Aamy"/>
    <property type="match status" value="1"/>
</dbReference>
<dbReference type="InterPro" id="IPR003343">
    <property type="entry name" value="Big_2"/>
</dbReference>
<dbReference type="SUPFAM" id="SSF50370">
    <property type="entry name" value="Ricin B-like lectins"/>
    <property type="match status" value="1"/>
</dbReference>
<keyword evidence="2" id="KW-0378">Hydrolase</keyword>
<sequence>MKHRKPTSAWQMLGLKISKKVVVGITAAATALGGLAIASTAAQANTGRDSYADTTGNPTFEAAREKYGLTKNMKNGAILHAWMWSFNTITEHMDEIAEAGYTSIQTEPMSKIKEVPANGKKFTENWYYVYQPANTSIGNFVVGTEADLKKMTAAAHAHGIRIIVDVVANHFTADWNAIDPDWQNPEYFHDKNACKGRDINYSNRWEVTHCQLLGLWDLNTANKTVESRMHDFLKTAVDDGVDGFRFDAGKHVELPGEFDNSTYWDVILQNGAQYQYGEVLQGDPGLDYKAYAALYAKYGKGGGGATASDYGKAIRGALKDKNLNAGNLNSLRGAGIADDHLVTWVESHDNYANRDKESTYLTSEQIRFGWAIVGARKGGAPLFFNRPKDSGGNKPQFAETSQLGDAGDDEWKKPEVVAVNQFRNAMDGEDEHLRNCGANQNNNSCLMVERYATDNKSEDDGVSIANMGGDQDLAGTPTKLDDGTYTDQVNGGKIVVKNGKIESGTAKGNAVSVYFTPGVKESVSATASKKFSSDTMKVTLSARNAKNLSYKLSNGKNGSFVDGDSLTIGEGMNEGDSVTLTVTGTGTKSGKALEYTATYTKVAFKQRVVYAKKPSNWQNLYVYAYRDDPSADEQLENAAWPGEAMTAVTDGDSCGQTAGTYRYELPDWGDTTYRVIFTDGKTGTSTKYPADSDTDIDAAGLESTGTQIWNGDTSQPSSSTWSDLACSTSKVTKVTISGDTSMDLSSTQTLQLKASVTTDPAGGSASVSWSSSDTDLATVDSTGKVTGLKAGTVKITAKAGGKSATVTLTLTGVRPQPPVAKNTIYATKPAGWSKMYAYVYTGDGATAASNAKWPGVEMSKADNCDQTGYKYEVPDNLAKGAKVIFNDGGSQQYPGSRQPGLDYNGGIVKWDGSSAALAAVECETTVPVTSVSVSGDGVKDGKLKLESGASAQLTATVSPSNATDRKVSWTSSDSSVANVMGTGVVTAGSKAGTATVTATAGGKSASVQVTVSAPQDPYAQLDALAKAHASDLADGTYTVSTALKDGMLLDVAGGSKSDRANVQLGGSNGGANQQWRVSHDSKGYVTLSNANSGKVLDVAGGSARNGANALQYSSNGGRSQKWVAVRSGSSYRLVSALSQSMVLDVAGWSTKDGANVDVWTSNGGANQQWKFANAVSGKPMTVWYRPDSSWKKTELYYRTFVGGESLSSVAMEKACCGWYKAVVPDSKGGKVRLAFTDGSEWDTGGMRYYATGDSAAVAGGQVIADVTPNCVATTKQ</sequence>
<feature type="region of interest" description="Disordered" evidence="6">
    <location>
        <begin position="386"/>
        <end position="411"/>
    </location>
</feature>
<feature type="domain" description="BIG2" evidence="9">
    <location>
        <begin position="517"/>
        <end position="592"/>
    </location>
</feature>
<dbReference type="EMBL" id="KC246878">
    <property type="protein sequence ID" value="AHF26385.1"/>
    <property type="molecule type" value="Genomic_DNA"/>
</dbReference>
<keyword evidence="3" id="KW-0119">Carbohydrate metabolism</keyword>
<dbReference type="Pfam" id="PF02368">
    <property type="entry name" value="Big_2"/>
    <property type="match status" value="2"/>
</dbReference>
<organism evidence="11">
    <name type="scientific">uncultured bacterium Contig1474_n_1484_cl</name>
    <dbReference type="NCBI Taxonomy" id="1393433"/>
    <lineage>
        <taxon>Bacteria</taxon>
        <taxon>environmental samples</taxon>
    </lineage>
</organism>
<evidence type="ECO:0000259" key="10">
    <source>
        <dbReference type="SMART" id="SM00642"/>
    </source>
</evidence>
<dbReference type="Gene3D" id="2.60.40.10">
    <property type="entry name" value="Immunoglobulins"/>
    <property type="match status" value="3"/>
</dbReference>
<dbReference type="CDD" id="cd00161">
    <property type="entry name" value="beta-trefoil_Ricin-like"/>
    <property type="match status" value="1"/>
</dbReference>
<dbReference type="InterPro" id="IPR035992">
    <property type="entry name" value="Ricin_B-like_lectins"/>
</dbReference>
<dbReference type="Pfam" id="PF14200">
    <property type="entry name" value="RicinB_lectin_2"/>
    <property type="match status" value="1"/>
</dbReference>
<dbReference type="Gene3D" id="2.80.10.50">
    <property type="match status" value="1"/>
</dbReference>
<dbReference type="Gene3D" id="2.60.40.1180">
    <property type="entry name" value="Golgi alpha-mannosidase II"/>
    <property type="match status" value="1"/>
</dbReference>
<reference evidence="11" key="1">
    <citation type="journal article" date="2013" name="PLoS ONE">
        <title>Metagenomic insights into the carbohydrate-active enzymes carried by the microorganisms adhering to solid digesta in the rumen of cows.</title>
        <authorList>
            <person name="Wang L."/>
            <person name="Hatem A."/>
            <person name="Catalyurek U.V."/>
            <person name="Morrison M."/>
            <person name="Yu Z."/>
        </authorList>
    </citation>
    <scope>NUCLEOTIDE SEQUENCE</scope>
</reference>
<dbReference type="InterPro" id="IPR006047">
    <property type="entry name" value="GH13_cat_dom"/>
</dbReference>
<dbReference type="InterPro" id="IPR013783">
    <property type="entry name" value="Ig-like_fold"/>
</dbReference>
<feature type="chain" id="PRO_5004788934" evidence="7">
    <location>
        <begin position="45"/>
        <end position="1276"/>
    </location>
</feature>
<feature type="domain" description="BIG2" evidence="9">
    <location>
        <begin position="730"/>
        <end position="809"/>
    </location>
</feature>
<evidence type="ECO:0000256" key="2">
    <source>
        <dbReference type="ARBA" id="ARBA00022801"/>
    </source>
</evidence>
<feature type="signal peptide" evidence="7">
    <location>
        <begin position="1"/>
        <end position="44"/>
    </location>
</feature>
<evidence type="ECO:0000313" key="11">
    <source>
        <dbReference type="EMBL" id="AHF26385.1"/>
    </source>
</evidence>
<protein>
    <submittedName>
        <fullName evidence="11">Putative alpha-amylase</fullName>
    </submittedName>
</protein>
<feature type="domain" description="Glycosyl hydrolase family 13 catalytic" evidence="10">
    <location>
        <begin position="76"/>
        <end position="430"/>
    </location>
</feature>
<dbReference type="Pfam" id="PF00128">
    <property type="entry name" value="Alpha-amylase"/>
    <property type="match status" value="1"/>
</dbReference>
<feature type="domain" description="BIG2" evidence="9">
    <location>
        <begin position="927"/>
        <end position="1010"/>
    </location>
</feature>
<keyword evidence="7" id="KW-0732">Signal</keyword>
<feature type="domain" description="Ricin B lectin" evidence="8">
    <location>
        <begin position="1035"/>
        <end position="1172"/>
    </location>
</feature>
<dbReference type="SUPFAM" id="SSF49373">
    <property type="entry name" value="Invasin/intimin cell-adhesion fragments"/>
    <property type="match status" value="2"/>
</dbReference>
<dbReference type="Gene3D" id="2.60.40.1080">
    <property type="match status" value="2"/>
</dbReference>
<dbReference type="InterPro" id="IPR017853">
    <property type="entry name" value="GH"/>
</dbReference>
<proteinExistence type="inferred from homology"/>
<dbReference type="PRINTS" id="PR00110">
    <property type="entry name" value="ALPHAAMYLASE"/>
</dbReference>
<dbReference type="InterPro" id="IPR000772">
    <property type="entry name" value="Ricin_B_lectin"/>
</dbReference>
<dbReference type="PROSITE" id="PS50231">
    <property type="entry name" value="RICIN_B_LECTIN"/>
    <property type="match status" value="1"/>
</dbReference>
<dbReference type="SMART" id="SM00635">
    <property type="entry name" value="BID_2"/>
    <property type="match status" value="3"/>
</dbReference>
<dbReference type="SUPFAM" id="SSF51445">
    <property type="entry name" value="(Trans)glycosidases"/>
    <property type="match status" value="1"/>
</dbReference>
<dbReference type="Pfam" id="PF16738">
    <property type="entry name" value="CBM26"/>
    <property type="match status" value="2"/>
</dbReference>
<dbReference type="InterPro" id="IPR031965">
    <property type="entry name" value="CBM26"/>
</dbReference>
<evidence type="ECO:0000259" key="8">
    <source>
        <dbReference type="SMART" id="SM00458"/>
    </source>
</evidence>
<comment type="similarity">
    <text evidence="1 5">Belongs to the glycosyl hydrolase 13 family.</text>
</comment>